<name>A0A2T7T7I9_9ACTN</name>
<protein>
    <submittedName>
        <fullName evidence="2">Uncharacterized protein</fullName>
    </submittedName>
</protein>
<evidence type="ECO:0000313" key="3">
    <source>
        <dbReference type="Proteomes" id="UP000245992"/>
    </source>
</evidence>
<organism evidence="2 3">
    <name type="scientific">Streptomyces scopuliridis RB72</name>
    <dbReference type="NCBI Taxonomy" id="1440053"/>
    <lineage>
        <taxon>Bacteria</taxon>
        <taxon>Bacillati</taxon>
        <taxon>Actinomycetota</taxon>
        <taxon>Actinomycetes</taxon>
        <taxon>Kitasatosporales</taxon>
        <taxon>Streptomycetaceae</taxon>
        <taxon>Streptomyces</taxon>
    </lineage>
</organism>
<proteinExistence type="predicted"/>
<keyword evidence="1" id="KW-1133">Transmembrane helix</keyword>
<dbReference type="RefSeq" id="WP_240627677.1">
    <property type="nucleotide sequence ID" value="NZ_AZSP01000151.1"/>
</dbReference>
<sequence>MPGVRCPARDGSAALLSRSRLLIASTANASAVVPVAALFLGFGAGAGVTPGLFLAGFSVPSAQIGPTFALVELLRSEAAFLVCLYALGGARPEPPDLESWLSGSSTAYHSPALLAAIRKT</sequence>
<keyword evidence="1" id="KW-0472">Membrane</keyword>
<reference evidence="2 3" key="1">
    <citation type="submission" date="2013-12" db="EMBL/GenBank/DDBJ databases">
        <title>Annotated genome of Streptomyces scopuliridis.</title>
        <authorList>
            <person name="Olson J.B."/>
        </authorList>
    </citation>
    <scope>NUCLEOTIDE SEQUENCE [LARGE SCALE GENOMIC DNA]</scope>
    <source>
        <strain evidence="2 3">RB72</strain>
    </source>
</reference>
<dbReference type="STRING" id="1440053.GCA_000718095_02993"/>
<gene>
    <name evidence="2" type="ORF">Y717_17650</name>
</gene>
<keyword evidence="1" id="KW-0812">Transmembrane</keyword>
<accession>A0A2T7T7I9</accession>
<dbReference type="EMBL" id="AZSP01000151">
    <property type="protein sequence ID" value="PVE11092.1"/>
    <property type="molecule type" value="Genomic_DNA"/>
</dbReference>
<keyword evidence="3" id="KW-1185">Reference proteome</keyword>
<dbReference type="Proteomes" id="UP000245992">
    <property type="component" value="Unassembled WGS sequence"/>
</dbReference>
<feature type="transmembrane region" description="Helical" evidence="1">
    <location>
        <begin position="21"/>
        <end position="44"/>
    </location>
</feature>
<evidence type="ECO:0000256" key="1">
    <source>
        <dbReference type="SAM" id="Phobius"/>
    </source>
</evidence>
<dbReference type="AlphaFoldDB" id="A0A2T7T7I9"/>
<evidence type="ECO:0000313" key="2">
    <source>
        <dbReference type="EMBL" id="PVE11092.1"/>
    </source>
</evidence>
<comment type="caution">
    <text evidence="2">The sequence shown here is derived from an EMBL/GenBank/DDBJ whole genome shotgun (WGS) entry which is preliminary data.</text>
</comment>